<organism evidence="17 18">
    <name type="scientific">Anopheles culicifacies</name>
    <dbReference type="NCBI Taxonomy" id="139723"/>
    <lineage>
        <taxon>Eukaryota</taxon>
        <taxon>Metazoa</taxon>
        <taxon>Ecdysozoa</taxon>
        <taxon>Arthropoda</taxon>
        <taxon>Hexapoda</taxon>
        <taxon>Insecta</taxon>
        <taxon>Pterygota</taxon>
        <taxon>Neoptera</taxon>
        <taxon>Endopterygota</taxon>
        <taxon>Diptera</taxon>
        <taxon>Nematocera</taxon>
        <taxon>Culicoidea</taxon>
        <taxon>Culicidae</taxon>
        <taxon>Anophelinae</taxon>
        <taxon>Anopheles</taxon>
        <taxon>culicifacies species complex</taxon>
    </lineage>
</organism>
<reference evidence="18" key="1">
    <citation type="submission" date="2013-09" db="EMBL/GenBank/DDBJ databases">
        <title>The Genome Sequence of Anopheles culicifacies species A.</title>
        <authorList>
            <consortium name="The Broad Institute Genomics Platform"/>
            <person name="Neafsey D.E."/>
            <person name="Besansky N."/>
            <person name="Howell P."/>
            <person name="Walton C."/>
            <person name="Young S.K."/>
            <person name="Zeng Q."/>
            <person name="Gargeya S."/>
            <person name="Fitzgerald M."/>
            <person name="Haas B."/>
            <person name="Abouelleil A."/>
            <person name="Allen A.W."/>
            <person name="Alvarado L."/>
            <person name="Arachchi H.M."/>
            <person name="Berlin A.M."/>
            <person name="Chapman S.B."/>
            <person name="Gainer-Dewar J."/>
            <person name="Goldberg J."/>
            <person name="Griggs A."/>
            <person name="Gujja S."/>
            <person name="Hansen M."/>
            <person name="Howarth C."/>
            <person name="Imamovic A."/>
            <person name="Ireland A."/>
            <person name="Larimer J."/>
            <person name="McCowan C."/>
            <person name="Murphy C."/>
            <person name="Pearson M."/>
            <person name="Poon T.W."/>
            <person name="Priest M."/>
            <person name="Roberts A."/>
            <person name="Saif S."/>
            <person name="Shea T."/>
            <person name="Sisk P."/>
            <person name="Sykes S."/>
            <person name="Wortman J."/>
            <person name="Nusbaum C."/>
            <person name="Birren B."/>
        </authorList>
    </citation>
    <scope>NUCLEOTIDE SEQUENCE [LARGE SCALE GENOMIC DNA]</scope>
    <source>
        <strain evidence="18">A-37</strain>
    </source>
</reference>
<accession>A0A182MFN4</accession>
<dbReference type="SMART" id="SM00868">
    <property type="entry name" value="zf-AD"/>
    <property type="match status" value="1"/>
</dbReference>
<feature type="domain" description="C2H2-type" evidence="14">
    <location>
        <begin position="687"/>
        <end position="715"/>
    </location>
</feature>
<dbReference type="SUPFAM" id="SSF57716">
    <property type="entry name" value="Glucocorticoid receptor-like (DNA-binding domain)"/>
    <property type="match status" value="1"/>
</dbReference>
<dbReference type="Proteomes" id="UP000075883">
    <property type="component" value="Unassembled WGS sequence"/>
</dbReference>
<evidence type="ECO:0000259" key="15">
    <source>
        <dbReference type="PROSITE" id="PS50950"/>
    </source>
</evidence>
<dbReference type="InterPro" id="IPR013087">
    <property type="entry name" value="Znf_C2H2_type"/>
</dbReference>
<dbReference type="SMART" id="SM00692">
    <property type="entry name" value="DM3"/>
    <property type="match status" value="1"/>
</dbReference>
<evidence type="ECO:0000256" key="10">
    <source>
        <dbReference type="PROSITE-ProRule" id="PRU00042"/>
    </source>
</evidence>
<dbReference type="Pfam" id="PF00096">
    <property type="entry name" value="zf-C2H2"/>
    <property type="match status" value="3"/>
</dbReference>
<dbReference type="InterPro" id="IPR012934">
    <property type="entry name" value="Znf_AD"/>
</dbReference>
<keyword evidence="5 12" id="KW-0862">Zinc</keyword>
<keyword evidence="18" id="KW-1185">Reference proteome</keyword>
<feature type="compositionally biased region" description="Polar residues" evidence="13">
    <location>
        <begin position="319"/>
        <end position="332"/>
    </location>
</feature>
<dbReference type="PROSITE" id="PS51915">
    <property type="entry name" value="ZAD"/>
    <property type="match status" value="1"/>
</dbReference>
<comment type="subcellular location">
    <subcellularLocation>
        <location evidence="1">Nucleus</location>
    </subcellularLocation>
</comment>
<feature type="binding site" evidence="12">
    <location>
        <position position="155"/>
    </location>
    <ligand>
        <name>Zn(2+)</name>
        <dbReference type="ChEBI" id="CHEBI:29105"/>
    </ligand>
</feature>
<dbReference type="InterPro" id="IPR006612">
    <property type="entry name" value="THAP_Znf"/>
</dbReference>
<keyword evidence="6" id="KW-0805">Transcription regulation</keyword>
<name>A0A182MFN4_9DIPT</name>
<dbReference type="EMBL" id="AXCM01009489">
    <property type="status" value="NOT_ANNOTATED_CDS"/>
    <property type="molecule type" value="Genomic_DNA"/>
</dbReference>
<feature type="domain" description="C2H2-type" evidence="14">
    <location>
        <begin position="631"/>
        <end position="658"/>
    </location>
</feature>
<dbReference type="PANTHER" id="PTHR16515:SF49">
    <property type="entry name" value="GASTRULA ZINC FINGER PROTEIN XLCGF49.1-LIKE-RELATED"/>
    <property type="match status" value="1"/>
</dbReference>
<proteinExistence type="predicted"/>
<evidence type="ECO:0008006" key="19">
    <source>
        <dbReference type="Google" id="ProtNLM"/>
    </source>
</evidence>
<keyword evidence="7 11" id="KW-0238">DNA-binding</keyword>
<dbReference type="Pfam" id="PF05485">
    <property type="entry name" value="THAP"/>
    <property type="match status" value="1"/>
</dbReference>
<evidence type="ECO:0000256" key="12">
    <source>
        <dbReference type="PROSITE-ProRule" id="PRU01263"/>
    </source>
</evidence>
<feature type="binding site" evidence="12">
    <location>
        <position position="152"/>
    </location>
    <ligand>
        <name>Zn(2+)</name>
        <dbReference type="ChEBI" id="CHEBI:29105"/>
    </ligand>
</feature>
<dbReference type="GO" id="GO:0010468">
    <property type="term" value="P:regulation of gene expression"/>
    <property type="evidence" value="ECO:0007669"/>
    <property type="project" value="TreeGrafter"/>
</dbReference>
<evidence type="ECO:0000256" key="5">
    <source>
        <dbReference type="ARBA" id="ARBA00022833"/>
    </source>
</evidence>
<protein>
    <recommendedName>
        <fullName evidence="19">THAP-type domain-containing protein</fullName>
    </recommendedName>
</protein>
<evidence type="ECO:0000313" key="17">
    <source>
        <dbReference type="EnsemblMetazoa" id="ACUA017136-PA"/>
    </source>
</evidence>
<dbReference type="PROSITE" id="PS50157">
    <property type="entry name" value="ZINC_FINGER_C2H2_2"/>
    <property type="match status" value="4"/>
</dbReference>
<feature type="domain" description="C2H2-type" evidence="14">
    <location>
        <begin position="659"/>
        <end position="686"/>
    </location>
</feature>
<evidence type="ECO:0000256" key="9">
    <source>
        <dbReference type="ARBA" id="ARBA00023242"/>
    </source>
</evidence>
<sequence length="921" mass="103357">MPASCVIPDCDLKYTHNDDVSFHKSPELLKQWIQFTGRDENWHPTKWSALCSRHFVASDFKGCASRKILLATAVPSVRPSAAKIQSSDLSIPVISYETVWSEVGLTSSRPELDYAPDELDNPPSLNGTLCPVITSESVEEYESDIQLNEITCRICGVVFTRKVDSVLNDLVNSEDVVRKYLPFVNLELPNLPRKICLHCSKVVNGFSNFSDNVLRAQSDLEHRFAQQPFAPYVPANPFPTVERSTQQEMGAGKPMNIKQEPIASLNIKEEKTENAINSARQKDYVPVEEPFDRPLIIKNQAVSGDPNRIYLFNNIGQDNTGGATTSTTSQMKQHPRESSKNCEILEIVNLYPPIVDITSTTVTEVQPYEITLPSVNTAPASDTYPSLPSSSACSTQFVRSLKVENTAELDAEQDDFYLPEKFLFINTLEEHSYTKLPIQADDNKDEIFHDMAVGSGQWFVSSDIPTPQKHEPLPTRKAPCWTCRLTSKARSPKWRMALAKAKLRQTNVMGLDGESDRRTAAEAAAATEKNSCPLCDRSYANASNLRRHLASHRPPEQWNHKCGVCFRIFDKLFDLKKHLQIASCGNATNPTVAIPPSTESPETKADLPAVRDIIKPIKTPAPPSSAHHLLYVCPTCDKMFQSYSGLKVHEPIHTGTKAYICEKCGKCFSGPSHLWQHQLTHSELRQYTCKQCPKVFKRKCGLSQHVRAIHMKIKPFQCPTCGHEYALKADMTRCRHSRLNDPTVLLKNGRTLLELLPSQDAFLLHAAPFFLLLPDLVVELVRTELLFDLGLEEILCPTDTNLVHVDFRQAGQLTQPGIGNELTGPCLTVVLQYEKKPNNYKSPPHPFIVGYEIQHCVYCEACALINRKSQRVGICFACVSILLGMKNKSANRRKACVDRVMLIQQQQRRRPQQPMDVVNEP</sequence>
<dbReference type="EnsemblMetazoa" id="ACUA017136-RA">
    <property type="protein sequence ID" value="ACUA017136-PA"/>
    <property type="gene ID" value="ACUA017136"/>
</dbReference>
<evidence type="ECO:0000256" key="11">
    <source>
        <dbReference type="PROSITE-ProRule" id="PRU00309"/>
    </source>
</evidence>
<dbReference type="GO" id="GO:0005634">
    <property type="term" value="C:nucleus"/>
    <property type="evidence" value="ECO:0007669"/>
    <property type="project" value="UniProtKB-SubCell"/>
</dbReference>
<evidence type="ECO:0000256" key="8">
    <source>
        <dbReference type="ARBA" id="ARBA00023163"/>
    </source>
</evidence>
<dbReference type="FunFam" id="3.30.160.60:FF:000624">
    <property type="entry name" value="zinc finger protein 697"/>
    <property type="match status" value="1"/>
</dbReference>
<feature type="domain" description="C2H2-type" evidence="14">
    <location>
        <begin position="530"/>
        <end position="557"/>
    </location>
</feature>
<evidence type="ECO:0000256" key="1">
    <source>
        <dbReference type="ARBA" id="ARBA00004123"/>
    </source>
</evidence>
<dbReference type="SMART" id="SM00355">
    <property type="entry name" value="ZnF_C2H2"/>
    <property type="match status" value="5"/>
</dbReference>
<dbReference type="Gene3D" id="3.30.160.60">
    <property type="entry name" value="Classic Zinc Finger"/>
    <property type="match status" value="4"/>
</dbReference>
<dbReference type="InterPro" id="IPR050331">
    <property type="entry name" value="Zinc_finger"/>
</dbReference>
<dbReference type="PROSITE" id="PS00028">
    <property type="entry name" value="ZINC_FINGER_C2H2_1"/>
    <property type="match status" value="4"/>
</dbReference>
<dbReference type="PANTHER" id="PTHR16515">
    <property type="entry name" value="PR DOMAIN ZINC FINGER PROTEIN"/>
    <property type="match status" value="1"/>
</dbReference>
<dbReference type="PROSITE" id="PS50950">
    <property type="entry name" value="ZF_THAP"/>
    <property type="match status" value="1"/>
</dbReference>
<evidence type="ECO:0000259" key="16">
    <source>
        <dbReference type="PROSITE" id="PS51915"/>
    </source>
</evidence>
<feature type="binding site" evidence="12">
    <location>
        <position position="199"/>
    </location>
    <ligand>
        <name>Zn(2+)</name>
        <dbReference type="ChEBI" id="CHEBI:29105"/>
    </ligand>
</feature>
<dbReference type="VEuPathDB" id="VectorBase:ACUA017136"/>
<evidence type="ECO:0000256" key="2">
    <source>
        <dbReference type="ARBA" id="ARBA00022723"/>
    </source>
</evidence>
<dbReference type="STRING" id="139723.A0A182MFN4"/>
<evidence type="ECO:0000256" key="7">
    <source>
        <dbReference type="ARBA" id="ARBA00023125"/>
    </source>
</evidence>
<dbReference type="InterPro" id="IPR036236">
    <property type="entry name" value="Znf_C2H2_sf"/>
</dbReference>
<keyword evidence="8" id="KW-0804">Transcription</keyword>
<dbReference type="AlphaFoldDB" id="A0A182MFN4"/>
<keyword evidence="2 12" id="KW-0479">Metal-binding</keyword>
<dbReference type="GO" id="GO:0003677">
    <property type="term" value="F:DNA binding"/>
    <property type="evidence" value="ECO:0007669"/>
    <property type="project" value="UniProtKB-UniRule"/>
</dbReference>
<feature type="binding site" evidence="12">
    <location>
        <position position="196"/>
    </location>
    <ligand>
        <name>Zn(2+)</name>
        <dbReference type="ChEBI" id="CHEBI:29105"/>
    </ligand>
</feature>
<feature type="domain" description="ZAD" evidence="16">
    <location>
        <begin position="150"/>
        <end position="223"/>
    </location>
</feature>
<feature type="region of interest" description="Disordered" evidence="13">
    <location>
        <begin position="319"/>
        <end position="338"/>
    </location>
</feature>
<evidence type="ECO:0000256" key="3">
    <source>
        <dbReference type="ARBA" id="ARBA00022737"/>
    </source>
</evidence>
<dbReference type="GO" id="GO:0008270">
    <property type="term" value="F:zinc ion binding"/>
    <property type="evidence" value="ECO:0007669"/>
    <property type="project" value="UniProtKB-UniRule"/>
</dbReference>
<evidence type="ECO:0000259" key="14">
    <source>
        <dbReference type="PROSITE" id="PS50157"/>
    </source>
</evidence>
<keyword evidence="9" id="KW-0539">Nucleus</keyword>
<feature type="domain" description="THAP-type" evidence="15">
    <location>
        <begin position="1"/>
        <end position="78"/>
    </location>
</feature>
<evidence type="ECO:0000256" key="6">
    <source>
        <dbReference type="ARBA" id="ARBA00023015"/>
    </source>
</evidence>
<keyword evidence="3" id="KW-0677">Repeat</keyword>
<evidence type="ECO:0000256" key="4">
    <source>
        <dbReference type="ARBA" id="ARBA00022771"/>
    </source>
</evidence>
<dbReference type="SUPFAM" id="SSF57667">
    <property type="entry name" value="beta-beta-alpha zinc fingers"/>
    <property type="match status" value="3"/>
</dbReference>
<reference evidence="17" key="2">
    <citation type="submission" date="2020-05" db="UniProtKB">
        <authorList>
            <consortium name="EnsemblMetazoa"/>
        </authorList>
    </citation>
    <scope>IDENTIFICATION</scope>
    <source>
        <strain evidence="17">A-37</strain>
    </source>
</reference>
<dbReference type="SMART" id="SM00980">
    <property type="entry name" value="THAP"/>
    <property type="match status" value="1"/>
</dbReference>
<evidence type="ECO:0000256" key="13">
    <source>
        <dbReference type="SAM" id="MobiDB-lite"/>
    </source>
</evidence>
<evidence type="ECO:0000313" key="18">
    <source>
        <dbReference type="Proteomes" id="UP000075883"/>
    </source>
</evidence>
<keyword evidence="4 10" id="KW-0863">Zinc-finger</keyword>